<organism evidence="13 14">
    <name type="scientific">Iocasia fonsfrigidae</name>
    <dbReference type="NCBI Taxonomy" id="2682810"/>
    <lineage>
        <taxon>Bacteria</taxon>
        <taxon>Bacillati</taxon>
        <taxon>Bacillota</taxon>
        <taxon>Clostridia</taxon>
        <taxon>Halanaerobiales</taxon>
        <taxon>Halanaerobiaceae</taxon>
        <taxon>Iocasia</taxon>
    </lineage>
</organism>
<evidence type="ECO:0000256" key="8">
    <source>
        <dbReference type="ARBA" id="ARBA00022840"/>
    </source>
</evidence>
<dbReference type="Pfam" id="PF01259">
    <property type="entry name" value="SAICAR_synt"/>
    <property type="match status" value="1"/>
</dbReference>
<dbReference type="InterPro" id="IPR001636">
    <property type="entry name" value="SAICAR_synth"/>
</dbReference>
<reference evidence="13" key="1">
    <citation type="submission" date="2019-12" db="EMBL/GenBank/DDBJ databases">
        <authorList>
            <person name="zhang j."/>
            <person name="sun C.M."/>
        </authorList>
    </citation>
    <scope>NUCLEOTIDE SEQUENCE</scope>
    <source>
        <strain evidence="13">NS-1</strain>
    </source>
</reference>
<gene>
    <name evidence="11" type="primary">purC</name>
    <name evidence="13" type="ORF">GM661_10935</name>
</gene>
<dbReference type="PROSITE" id="PS01058">
    <property type="entry name" value="SAICAR_SYNTHETASE_2"/>
    <property type="match status" value="1"/>
</dbReference>
<accession>A0A8A7KHV4</accession>
<dbReference type="GO" id="GO:0006189">
    <property type="term" value="P:'de novo' IMP biosynthetic process"/>
    <property type="evidence" value="ECO:0007669"/>
    <property type="project" value="UniProtKB-UniRule"/>
</dbReference>
<dbReference type="InterPro" id="IPR050089">
    <property type="entry name" value="SAICAR_synthetase"/>
</dbReference>
<dbReference type="Gene3D" id="3.30.200.20">
    <property type="entry name" value="Phosphorylase Kinase, domain 1"/>
    <property type="match status" value="1"/>
</dbReference>
<evidence type="ECO:0000313" key="13">
    <source>
        <dbReference type="EMBL" id="QTL98447.1"/>
    </source>
</evidence>
<dbReference type="InterPro" id="IPR033934">
    <property type="entry name" value="SAICAR_synt_PurC"/>
</dbReference>
<keyword evidence="7 11" id="KW-0658">Purine biosynthesis</keyword>
<name>A0A8A7KHV4_9FIRM</name>
<comment type="pathway">
    <text evidence="1 11">Purine metabolism; IMP biosynthesis via de novo pathway; 5-amino-1-(5-phospho-D-ribosyl)imidazole-4-carboxamide from 5-amino-1-(5-phospho-D-ribosyl)imidazole-4-carboxylate: step 1/2.</text>
</comment>
<keyword evidence="14" id="KW-1185">Reference proteome</keyword>
<comment type="similarity">
    <text evidence="2 11">Belongs to the SAICAR synthetase family.</text>
</comment>
<dbReference type="RefSeq" id="WP_230866875.1">
    <property type="nucleotide sequence ID" value="NZ_CP046640.1"/>
</dbReference>
<evidence type="ECO:0000256" key="10">
    <source>
        <dbReference type="ARBA" id="ARBA00048475"/>
    </source>
</evidence>
<evidence type="ECO:0000256" key="11">
    <source>
        <dbReference type="HAMAP-Rule" id="MF_00137"/>
    </source>
</evidence>
<evidence type="ECO:0000256" key="3">
    <source>
        <dbReference type="ARBA" id="ARBA00012217"/>
    </source>
</evidence>
<evidence type="ECO:0000313" key="14">
    <source>
        <dbReference type="Proteomes" id="UP000665020"/>
    </source>
</evidence>
<dbReference type="HAMAP" id="MF_00137">
    <property type="entry name" value="SAICAR_synth"/>
    <property type="match status" value="1"/>
</dbReference>
<dbReference type="PANTHER" id="PTHR43599">
    <property type="entry name" value="MULTIFUNCTIONAL PROTEIN ADE2"/>
    <property type="match status" value="1"/>
</dbReference>
<dbReference type="GO" id="GO:0005524">
    <property type="term" value="F:ATP binding"/>
    <property type="evidence" value="ECO:0007669"/>
    <property type="project" value="UniProtKB-KW"/>
</dbReference>
<evidence type="ECO:0000256" key="6">
    <source>
        <dbReference type="ARBA" id="ARBA00022741"/>
    </source>
</evidence>
<proteinExistence type="inferred from homology"/>
<dbReference type="EC" id="6.3.2.6" evidence="3 11"/>
<dbReference type="EMBL" id="CP046640">
    <property type="protein sequence ID" value="QTL98447.1"/>
    <property type="molecule type" value="Genomic_DNA"/>
</dbReference>
<evidence type="ECO:0000256" key="9">
    <source>
        <dbReference type="ARBA" id="ARBA00030409"/>
    </source>
</evidence>
<dbReference type="SUPFAM" id="SSF56104">
    <property type="entry name" value="SAICAR synthase-like"/>
    <property type="match status" value="1"/>
</dbReference>
<dbReference type="Gene3D" id="3.30.470.20">
    <property type="entry name" value="ATP-grasp fold, B domain"/>
    <property type="match status" value="1"/>
</dbReference>
<dbReference type="CDD" id="cd01415">
    <property type="entry name" value="SAICAR_synt_PurC"/>
    <property type="match status" value="1"/>
</dbReference>
<sequence length="235" mass="27038">MIKKEMLYEGKAKQIYKTKEDDKLIVLFKDDATAFNGEKKGQISGKGIMNNKISNIFFKLLADNNVPTHLLEEISETEVLVRKLEIIPVEVVMRNIAAGSLAKRLGLEEGTVMSQPVLEFYYKDDDLGDPMINEYHIYAQKMADREEIARIKELSFKINELLIDFLKDKGIELVDFKLEFGKGSDGKIYLGDEISPDTCRFWDSETREKLDKDRFRRDLGGVEGAYQEILRRLQG</sequence>
<dbReference type="AlphaFoldDB" id="A0A8A7KHV4"/>
<keyword evidence="8 11" id="KW-0067">ATP-binding</keyword>
<dbReference type="InterPro" id="IPR028923">
    <property type="entry name" value="SAICAR_synt/ADE2_N"/>
</dbReference>
<protein>
    <recommendedName>
        <fullName evidence="4 11">Phosphoribosylaminoimidazole-succinocarboxamide synthase</fullName>
        <ecNumber evidence="3 11">6.3.2.6</ecNumber>
    </recommendedName>
    <alternativeName>
        <fullName evidence="9 11">SAICAR synthetase</fullName>
    </alternativeName>
</protein>
<feature type="domain" description="SAICAR synthetase/ADE2 N-terminal" evidence="12">
    <location>
        <begin position="7"/>
        <end position="232"/>
    </location>
</feature>
<keyword evidence="6 11" id="KW-0547">Nucleotide-binding</keyword>
<dbReference type="KEGG" id="ifn:GM661_10935"/>
<dbReference type="NCBIfam" id="TIGR00081">
    <property type="entry name" value="purC"/>
    <property type="match status" value="1"/>
</dbReference>
<evidence type="ECO:0000256" key="5">
    <source>
        <dbReference type="ARBA" id="ARBA00022598"/>
    </source>
</evidence>
<dbReference type="GO" id="GO:0004639">
    <property type="term" value="F:phosphoribosylaminoimidazolesuccinocarboxamide synthase activity"/>
    <property type="evidence" value="ECO:0007669"/>
    <property type="project" value="UniProtKB-UniRule"/>
</dbReference>
<comment type="catalytic activity">
    <reaction evidence="10 11">
        <text>5-amino-1-(5-phospho-D-ribosyl)imidazole-4-carboxylate + L-aspartate + ATP = (2S)-2-[5-amino-1-(5-phospho-beta-D-ribosyl)imidazole-4-carboxamido]succinate + ADP + phosphate + 2 H(+)</text>
        <dbReference type="Rhea" id="RHEA:22628"/>
        <dbReference type="ChEBI" id="CHEBI:15378"/>
        <dbReference type="ChEBI" id="CHEBI:29991"/>
        <dbReference type="ChEBI" id="CHEBI:30616"/>
        <dbReference type="ChEBI" id="CHEBI:43474"/>
        <dbReference type="ChEBI" id="CHEBI:58443"/>
        <dbReference type="ChEBI" id="CHEBI:77657"/>
        <dbReference type="ChEBI" id="CHEBI:456216"/>
        <dbReference type="EC" id="6.3.2.6"/>
    </reaction>
</comment>
<dbReference type="PANTHER" id="PTHR43599:SF3">
    <property type="entry name" value="SI:DKEY-6E2.2"/>
    <property type="match status" value="1"/>
</dbReference>
<dbReference type="InterPro" id="IPR018236">
    <property type="entry name" value="SAICAR_synthetase_CS"/>
</dbReference>
<dbReference type="UniPathway" id="UPA00074">
    <property type="reaction ID" value="UER00131"/>
</dbReference>
<dbReference type="FunFam" id="3.30.470.20:FF:000006">
    <property type="entry name" value="Phosphoribosylaminoimidazole-succinocarboxamide synthase"/>
    <property type="match status" value="1"/>
</dbReference>
<evidence type="ECO:0000259" key="12">
    <source>
        <dbReference type="Pfam" id="PF01259"/>
    </source>
</evidence>
<dbReference type="Proteomes" id="UP000665020">
    <property type="component" value="Chromosome"/>
</dbReference>
<keyword evidence="5 11" id="KW-0436">Ligase</keyword>
<evidence type="ECO:0000256" key="2">
    <source>
        <dbReference type="ARBA" id="ARBA00010190"/>
    </source>
</evidence>
<evidence type="ECO:0000256" key="1">
    <source>
        <dbReference type="ARBA" id="ARBA00004672"/>
    </source>
</evidence>
<evidence type="ECO:0000256" key="4">
    <source>
        <dbReference type="ARBA" id="ARBA00016460"/>
    </source>
</evidence>
<dbReference type="GO" id="GO:0009236">
    <property type="term" value="P:cobalamin biosynthetic process"/>
    <property type="evidence" value="ECO:0007669"/>
    <property type="project" value="InterPro"/>
</dbReference>
<evidence type="ECO:0000256" key="7">
    <source>
        <dbReference type="ARBA" id="ARBA00022755"/>
    </source>
</evidence>